<evidence type="ECO:0000256" key="4">
    <source>
        <dbReference type="ARBA" id="ARBA00022737"/>
    </source>
</evidence>
<evidence type="ECO:0000256" key="3">
    <source>
        <dbReference type="ARBA" id="ARBA00022614"/>
    </source>
</evidence>
<keyword evidence="3" id="KW-0433">Leucine-rich repeat</keyword>
<evidence type="ECO:0000256" key="5">
    <source>
        <dbReference type="SAM" id="MobiDB-lite"/>
    </source>
</evidence>
<keyword evidence="7" id="KW-1185">Reference proteome</keyword>
<dbReference type="SUPFAM" id="SSF52047">
    <property type="entry name" value="RNI-like"/>
    <property type="match status" value="1"/>
</dbReference>
<keyword evidence="4" id="KW-0677">Repeat</keyword>
<evidence type="ECO:0000313" key="6">
    <source>
        <dbReference type="EMBL" id="GFO39094.1"/>
    </source>
</evidence>
<gene>
    <name evidence="6" type="ORF">PoB_006559900</name>
</gene>
<name>A0AAV4D4L0_9GAST</name>
<dbReference type="PANTHER" id="PTHR31994:SF3">
    <property type="entry name" value="LEUCINE-RICH REPEAT-CONTAINING PROTEIN 42"/>
    <property type="match status" value="1"/>
</dbReference>
<organism evidence="6 7">
    <name type="scientific">Plakobranchus ocellatus</name>
    <dbReference type="NCBI Taxonomy" id="259542"/>
    <lineage>
        <taxon>Eukaryota</taxon>
        <taxon>Metazoa</taxon>
        <taxon>Spiralia</taxon>
        <taxon>Lophotrochozoa</taxon>
        <taxon>Mollusca</taxon>
        <taxon>Gastropoda</taxon>
        <taxon>Heterobranchia</taxon>
        <taxon>Euthyneura</taxon>
        <taxon>Panpulmonata</taxon>
        <taxon>Sacoglossa</taxon>
        <taxon>Placobranchoidea</taxon>
        <taxon>Plakobranchidae</taxon>
        <taxon>Plakobranchus</taxon>
    </lineage>
</organism>
<dbReference type="EMBL" id="BLXT01007408">
    <property type="protein sequence ID" value="GFO39094.1"/>
    <property type="molecule type" value="Genomic_DNA"/>
</dbReference>
<evidence type="ECO:0000256" key="2">
    <source>
        <dbReference type="ARBA" id="ARBA00014198"/>
    </source>
</evidence>
<dbReference type="InterPro" id="IPR039631">
    <property type="entry name" value="LRRC42"/>
</dbReference>
<dbReference type="Gene3D" id="3.80.10.10">
    <property type="entry name" value="Ribonuclease Inhibitor"/>
    <property type="match status" value="1"/>
</dbReference>
<proteinExistence type="inferred from homology"/>
<dbReference type="AlphaFoldDB" id="A0AAV4D4L0"/>
<feature type="region of interest" description="Disordered" evidence="5">
    <location>
        <begin position="443"/>
        <end position="469"/>
    </location>
</feature>
<dbReference type="PANTHER" id="PTHR31994">
    <property type="entry name" value="LEUCINE-RICH REPEAT-CONTAINING PROTEIN 42"/>
    <property type="match status" value="1"/>
</dbReference>
<evidence type="ECO:0000256" key="1">
    <source>
        <dbReference type="ARBA" id="ARBA00009297"/>
    </source>
</evidence>
<dbReference type="InterPro" id="IPR001611">
    <property type="entry name" value="Leu-rich_rpt"/>
</dbReference>
<dbReference type="Proteomes" id="UP000735302">
    <property type="component" value="Unassembled WGS sequence"/>
</dbReference>
<comment type="caution">
    <text evidence="6">The sequence shown here is derived from an EMBL/GenBank/DDBJ whole genome shotgun (WGS) entry which is preliminary data.</text>
</comment>
<reference evidence="6 7" key="1">
    <citation type="journal article" date="2021" name="Elife">
        <title>Chloroplast acquisition without the gene transfer in kleptoplastic sea slugs, Plakobranchus ocellatus.</title>
        <authorList>
            <person name="Maeda T."/>
            <person name="Takahashi S."/>
            <person name="Yoshida T."/>
            <person name="Shimamura S."/>
            <person name="Takaki Y."/>
            <person name="Nagai Y."/>
            <person name="Toyoda A."/>
            <person name="Suzuki Y."/>
            <person name="Arimoto A."/>
            <person name="Ishii H."/>
            <person name="Satoh N."/>
            <person name="Nishiyama T."/>
            <person name="Hasebe M."/>
            <person name="Maruyama T."/>
            <person name="Minagawa J."/>
            <person name="Obokata J."/>
            <person name="Shigenobu S."/>
        </authorList>
    </citation>
    <scope>NUCLEOTIDE SEQUENCE [LARGE SCALE GENOMIC DNA]</scope>
</reference>
<evidence type="ECO:0000313" key="7">
    <source>
        <dbReference type="Proteomes" id="UP000735302"/>
    </source>
</evidence>
<accession>A0AAV4D4L0</accession>
<protein>
    <recommendedName>
        <fullName evidence="2">Leucine-rich repeat-containing protein 42</fullName>
    </recommendedName>
</protein>
<comment type="similarity">
    <text evidence="1">Belongs to the LRRC42 family.</text>
</comment>
<sequence>MQPEPLFVQCLNFICENLKCLDSLIGFPESIGQKIFSAAFYCQHHPSHKGTLSKTKAGDDFRNTLQVFFLAYGSCGILQSLSVRDDPLFLSDTIDDCWWLYQFVSHLDLAFCGLGDNHDILPLLLGSTNHLQTLILKGNSLSDEGVRKLTLKQRMFIGKASTLEVLDLSENVGVTVKSLRFSKCLINLVVLNASLTGISTETWRRQDSVNRWRILPRDYESSTGCGCIRSWLNVVTSGWGARAVQMWRDQCVQARHQRVMFRSSQSIRLALTSDKNSCLPTFYSKGGPSCLKKVQEGSCVGHSSTTDDNDFLLVSDALFAHTETDYVSKLRICHCQCVAQSDKNYSSLREDLNHSGLFDNKLKIHQGDTEYGHFRSGRDKSRSTIHGVESPTKQLMHKRLKRCHRETPEKPSPRCRETISSASFCDQSGSEENIQALLSQYNCHQSDPSRQPKQDRKSLIAMLGDYSPR</sequence>
<dbReference type="InterPro" id="IPR032675">
    <property type="entry name" value="LRR_dom_sf"/>
</dbReference>
<dbReference type="Pfam" id="PF13516">
    <property type="entry name" value="LRR_6"/>
    <property type="match status" value="1"/>
</dbReference>